<dbReference type="Proteomes" id="UP000054007">
    <property type="component" value="Unassembled WGS sequence"/>
</dbReference>
<dbReference type="SUPFAM" id="SSF144232">
    <property type="entry name" value="HIT/MYND zinc finger-like"/>
    <property type="match status" value="1"/>
</dbReference>
<keyword evidence="7" id="KW-1185">Reference proteome</keyword>
<dbReference type="Pfam" id="PF01753">
    <property type="entry name" value="zf-MYND"/>
    <property type="match status" value="1"/>
</dbReference>
<dbReference type="PROSITE" id="PS50865">
    <property type="entry name" value="ZF_MYND_2"/>
    <property type="match status" value="1"/>
</dbReference>
<name>A0A0D7B1X9_9AGAR</name>
<evidence type="ECO:0000256" key="2">
    <source>
        <dbReference type="ARBA" id="ARBA00022771"/>
    </source>
</evidence>
<evidence type="ECO:0000259" key="5">
    <source>
        <dbReference type="PROSITE" id="PS50865"/>
    </source>
</evidence>
<organism evidence="6 7">
    <name type="scientific">Cylindrobasidium torrendii FP15055 ss-10</name>
    <dbReference type="NCBI Taxonomy" id="1314674"/>
    <lineage>
        <taxon>Eukaryota</taxon>
        <taxon>Fungi</taxon>
        <taxon>Dikarya</taxon>
        <taxon>Basidiomycota</taxon>
        <taxon>Agaricomycotina</taxon>
        <taxon>Agaricomycetes</taxon>
        <taxon>Agaricomycetidae</taxon>
        <taxon>Agaricales</taxon>
        <taxon>Marasmiineae</taxon>
        <taxon>Physalacriaceae</taxon>
        <taxon>Cylindrobasidium</taxon>
    </lineage>
</organism>
<evidence type="ECO:0000256" key="3">
    <source>
        <dbReference type="ARBA" id="ARBA00022833"/>
    </source>
</evidence>
<accession>A0A0D7B1X9</accession>
<evidence type="ECO:0000256" key="1">
    <source>
        <dbReference type="ARBA" id="ARBA00022723"/>
    </source>
</evidence>
<dbReference type="AlphaFoldDB" id="A0A0D7B1X9"/>
<proteinExistence type="predicted"/>
<evidence type="ECO:0000313" key="6">
    <source>
        <dbReference type="EMBL" id="KIY64492.1"/>
    </source>
</evidence>
<protein>
    <recommendedName>
        <fullName evidence="5">MYND-type domain-containing protein</fullName>
    </recommendedName>
</protein>
<dbReference type="InterPro" id="IPR002893">
    <property type="entry name" value="Znf_MYND"/>
</dbReference>
<dbReference type="Gene3D" id="6.10.140.2220">
    <property type="match status" value="1"/>
</dbReference>
<dbReference type="GO" id="GO:0008270">
    <property type="term" value="F:zinc ion binding"/>
    <property type="evidence" value="ECO:0007669"/>
    <property type="project" value="UniProtKB-KW"/>
</dbReference>
<evidence type="ECO:0000256" key="4">
    <source>
        <dbReference type="PROSITE-ProRule" id="PRU00134"/>
    </source>
</evidence>
<keyword evidence="1" id="KW-0479">Metal-binding</keyword>
<feature type="non-terminal residue" evidence="6">
    <location>
        <position position="1"/>
    </location>
</feature>
<reference evidence="6 7" key="1">
    <citation type="journal article" date="2015" name="Fungal Genet. Biol.">
        <title>Evolution of novel wood decay mechanisms in Agaricales revealed by the genome sequences of Fistulina hepatica and Cylindrobasidium torrendii.</title>
        <authorList>
            <person name="Floudas D."/>
            <person name="Held B.W."/>
            <person name="Riley R."/>
            <person name="Nagy L.G."/>
            <person name="Koehler G."/>
            <person name="Ransdell A.S."/>
            <person name="Younus H."/>
            <person name="Chow J."/>
            <person name="Chiniquy J."/>
            <person name="Lipzen A."/>
            <person name="Tritt A."/>
            <person name="Sun H."/>
            <person name="Haridas S."/>
            <person name="LaButti K."/>
            <person name="Ohm R.A."/>
            <person name="Kues U."/>
            <person name="Blanchette R.A."/>
            <person name="Grigoriev I.V."/>
            <person name="Minto R.E."/>
            <person name="Hibbett D.S."/>
        </authorList>
    </citation>
    <scope>NUCLEOTIDE SEQUENCE [LARGE SCALE GENOMIC DNA]</scope>
    <source>
        <strain evidence="6 7">FP15055 ss-10</strain>
    </source>
</reference>
<sequence length="439" mass="49564">TIMSNDRKVFLPLEKLDSCSKCSKKAQAASELKLCAACKEVAYCSKDCQESDWPQHKSVCGENNDYIDLESFYPILSNLGDAVRLPLNGEALHPALTRKIVGPPKPFMLPDGSVAGMVEIGPLLANPSDMGSEKWWSPSQGGDIPKRIVTEGQVLPVCISLAMSLMAAIYTTNFNKKAGARRTRLMYKDSPIADFGIAHGTFEAPLEDRLAYYDGETIFKGQDPDDHYWLWFRTARGEEVIFDGSLYTFNFCVMSPGEPYCAGVNPELLPYNWAGTLSPGFFIHRELNRNHIALHKESRRISVLRDPRLQRAVRLLYASTVPPEDEEETVKVYYKEDIQAIREIFGEFSSPATASQRQKDPLIPIMNSYRVLDDILSRKAWKAWPKGGLVGIDTDPGEDRHFGNTELHKKIVKWNRQFKKGLMTRDEYDRGTRELLDSV</sequence>
<dbReference type="PROSITE" id="PS01360">
    <property type="entry name" value="ZF_MYND_1"/>
    <property type="match status" value="1"/>
</dbReference>
<dbReference type="EMBL" id="KN880633">
    <property type="protein sequence ID" value="KIY64492.1"/>
    <property type="molecule type" value="Genomic_DNA"/>
</dbReference>
<evidence type="ECO:0000313" key="7">
    <source>
        <dbReference type="Proteomes" id="UP000054007"/>
    </source>
</evidence>
<feature type="domain" description="MYND-type" evidence="5">
    <location>
        <begin position="19"/>
        <end position="60"/>
    </location>
</feature>
<dbReference type="STRING" id="1314674.A0A0D7B1X9"/>
<keyword evidence="3" id="KW-0862">Zinc</keyword>
<gene>
    <name evidence="6" type="ORF">CYLTODRAFT_358363</name>
</gene>
<keyword evidence="2 4" id="KW-0863">Zinc-finger</keyword>
<dbReference type="OrthoDB" id="341421at2759"/>